<evidence type="ECO:0000313" key="19">
    <source>
        <dbReference type="Proteomes" id="UP000017148"/>
    </source>
</evidence>
<dbReference type="SUPFAM" id="SSF53098">
    <property type="entry name" value="Ribonuclease H-like"/>
    <property type="match status" value="1"/>
</dbReference>
<dbReference type="GO" id="GO:0005737">
    <property type="term" value="C:cytoplasm"/>
    <property type="evidence" value="ECO:0007669"/>
    <property type="project" value="UniProtKB-SubCell"/>
</dbReference>
<dbReference type="GO" id="GO:0004523">
    <property type="term" value="F:RNA-DNA hybrid ribonuclease activity"/>
    <property type="evidence" value="ECO:0007669"/>
    <property type="project" value="UniProtKB-UniRule"/>
</dbReference>
<dbReference type="Proteomes" id="UP000017148">
    <property type="component" value="Unassembled WGS sequence"/>
</dbReference>
<evidence type="ECO:0000256" key="12">
    <source>
        <dbReference type="ARBA" id="ARBA00022801"/>
    </source>
</evidence>
<dbReference type="HAMAP" id="MF_00052_B">
    <property type="entry name" value="RNase_HII_B"/>
    <property type="match status" value="1"/>
</dbReference>
<reference evidence="18 19" key="1">
    <citation type="journal article" date="2013" name="Environ. Microbiol.">
        <title>Genome analysis of Chitinivibrio alkaliphilus gen. nov., sp. nov., a novel extremely haloalkaliphilic anaerobic chitinolytic bacterium from the candidate phylum Termite Group 3.</title>
        <authorList>
            <person name="Sorokin D.Y."/>
            <person name="Gumerov V.M."/>
            <person name="Rakitin A.L."/>
            <person name="Beletsky A.V."/>
            <person name="Damste J.S."/>
            <person name="Muyzer G."/>
            <person name="Mardanov A.V."/>
            <person name="Ravin N.V."/>
        </authorList>
    </citation>
    <scope>NUCLEOTIDE SEQUENCE [LARGE SCALE GENOMIC DNA]</scope>
    <source>
        <strain evidence="18 19">ACht1</strain>
    </source>
</reference>
<dbReference type="PROSITE" id="PS51975">
    <property type="entry name" value="RNASE_H_2"/>
    <property type="match status" value="1"/>
</dbReference>
<dbReference type="InterPro" id="IPR001352">
    <property type="entry name" value="RNase_HII/HIII"/>
</dbReference>
<evidence type="ECO:0000256" key="2">
    <source>
        <dbReference type="ARBA" id="ARBA00001946"/>
    </source>
</evidence>
<dbReference type="OrthoDB" id="9803420at2"/>
<comment type="function">
    <text evidence="3 14 16">Endonuclease that specifically degrades the RNA of RNA-DNA hybrids.</text>
</comment>
<protein>
    <recommendedName>
        <fullName evidence="7 14">Ribonuclease HII</fullName>
        <shortName evidence="14">RNase HII</shortName>
        <ecNumber evidence="6 14">3.1.26.4</ecNumber>
    </recommendedName>
</protein>
<sequence>MNRYEFDAAYEHGGAPIGTDEAGRGPLAGPVVAAAVQLNMNDPIDELRDSKKLREKKREVLFTQICSRATAFGIATVCAAEIDRINILQASLQAMARAVSKITPTPKIVLIDGIHPIPDLCAEQQHPLVKGDDRSACIAAASIVAKVIRDRIMRGYHTRWPQYEFASHKGYPTRRHKELLRQYGPVQIHRKSFAMDIPKKNPQQLSFL</sequence>
<proteinExistence type="inferred from homology"/>
<dbReference type="InterPro" id="IPR022898">
    <property type="entry name" value="RNase_HII"/>
</dbReference>
<evidence type="ECO:0000259" key="17">
    <source>
        <dbReference type="PROSITE" id="PS51975"/>
    </source>
</evidence>
<dbReference type="CDD" id="cd07182">
    <property type="entry name" value="RNase_HII_bacteria_HII_like"/>
    <property type="match status" value="1"/>
</dbReference>
<dbReference type="InterPro" id="IPR012337">
    <property type="entry name" value="RNaseH-like_sf"/>
</dbReference>
<feature type="binding site" evidence="14 15">
    <location>
        <position position="21"/>
    </location>
    <ligand>
        <name>a divalent metal cation</name>
        <dbReference type="ChEBI" id="CHEBI:60240"/>
    </ligand>
</feature>
<dbReference type="AlphaFoldDB" id="U7D5B7"/>
<dbReference type="InterPro" id="IPR024567">
    <property type="entry name" value="RNase_HII/HIII_dom"/>
</dbReference>
<dbReference type="Pfam" id="PF01351">
    <property type="entry name" value="RNase_HII"/>
    <property type="match status" value="1"/>
</dbReference>
<dbReference type="GO" id="GO:0032299">
    <property type="term" value="C:ribonuclease H2 complex"/>
    <property type="evidence" value="ECO:0007669"/>
    <property type="project" value="TreeGrafter"/>
</dbReference>
<evidence type="ECO:0000256" key="10">
    <source>
        <dbReference type="ARBA" id="ARBA00022723"/>
    </source>
</evidence>
<evidence type="ECO:0000256" key="11">
    <source>
        <dbReference type="ARBA" id="ARBA00022759"/>
    </source>
</evidence>
<name>U7D5B7_9BACT</name>
<evidence type="ECO:0000256" key="7">
    <source>
        <dbReference type="ARBA" id="ARBA00019179"/>
    </source>
</evidence>
<keyword evidence="13 14" id="KW-0464">Manganese</keyword>
<dbReference type="PATRIC" id="fig|1313304.3.peg.1846"/>
<evidence type="ECO:0000256" key="15">
    <source>
        <dbReference type="PROSITE-ProRule" id="PRU01319"/>
    </source>
</evidence>
<dbReference type="PANTHER" id="PTHR10954">
    <property type="entry name" value="RIBONUCLEASE H2 SUBUNIT A"/>
    <property type="match status" value="1"/>
</dbReference>
<keyword evidence="8 14" id="KW-0963">Cytoplasm</keyword>
<evidence type="ECO:0000256" key="4">
    <source>
        <dbReference type="ARBA" id="ARBA00004496"/>
    </source>
</evidence>
<evidence type="ECO:0000256" key="9">
    <source>
        <dbReference type="ARBA" id="ARBA00022722"/>
    </source>
</evidence>
<accession>U7D5B7</accession>
<comment type="similarity">
    <text evidence="5 14 16">Belongs to the RNase HII family.</text>
</comment>
<evidence type="ECO:0000256" key="14">
    <source>
        <dbReference type="HAMAP-Rule" id="MF_00052"/>
    </source>
</evidence>
<keyword evidence="19" id="KW-1185">Reference proteome</keyword>
<evidence type="ECO:0000256" key="13">
    <source>
        <dbReference type="ARBA" id="ARBA00023211"/>
    </source>
</evidence>
<dbReference type="GO" id="GO:0003723">
    <property type="term" value="F:RNA binding"/>
    <property type="evidence" value="ECO:0007669"/>
    <property type="project" value="UniProtKB-UniRule"/>
</dbReference>
<dbReference type="InterPro" id="IPR036397">
    <property type="entry name" value="RNaseH_sf"/>
</dbReference>
<gene>
    <name evidence="14" type="primary">rnhB</name>
    <name evidence="18" type="ORF">CALK_1941</name>
</gene>
<dbReference type="Gene3D" id="3.30.420.10">
    <property type="entry name" value="Ribonuclease H-like superfamily/Ribonuclease H"/>
    <property type="match status" value="1"/>
</dbReference>
<comment type="subcellular location">
    <subcellularLocation>
        <location evidence="4 14">Cytoplasm</location>
    </subcellularLocation>
</comment>
<dbReference type="GO" id="GO:0006298">
    <property type="term" value="P:mismatch repair"/>
    <property type="evidence" value="ECO:0007669"/>
    <property type="project" value="TreeGrafter"/>
</dbReference>
<dbReference type="EC" id="3.1.26.4" evidence="6 14"/>
<evidence type="ECO:0000256" key="6">
    <source>
        <dbReference type="ARBA" id="ARBA00012180"/>
    </source>
</evidence>
<dbReference type="PANTHER" id="PTHR10954:SF18">
    <property type="entry name" value="RIBONUCLEASE HII"/>
    <property type="match status" value="1"/>
</dbReference>
<comment type="cofactor">
    <cofactor evidence="14 15">
        <name>Mn(2+)</name>
        <dbReference type="ChEBI" id="CHEBI:29035"/>
    </cofactor>
    <cofactor evidence="14 15">
        <name>Mg(2+)</name>
        <dbReference type="ChEBI" id="CHEBI:18420"/>
    </cofactor>
    <text evidence="14 15">Manganese or magnesium. Binds 1 divalent metal ion per monomer in the absence of substrate. May bind a second metal ion after substrate binding.</text>
</comment>
<keyword evidence="9 14" id="KW-0540">Nuclease</keyword>
<keyword evidence="11 14" id="KW-0255">Endonuclease</keyword>
<comment type="caution">
    <text evidence="18">The sequence shown here is derived from an EMBL/GenBank/DDBJ whole genome shotgun (WGS) entry which is preliminary data.</text>
</comment>
<evidence type="ECO:0000256" key="3">
    <source>
        <dbReference type="ARBA" id="ARBA00004065"/>
    </source>
</evidence>
<dbReference type="GO" id="GO:0043137">
    <property type="term" value="P:DNA replication, removal of RNA primer"/>
    <property type="evidence" value="ECO:0007669"/>
    <property type="project" value="TreeGrafter"/>
</dbReference>
<keyword evidence="10 14" id="KW-0479">Metal-binding</keyword>
<keyword evidence="12 14" id="KW-0378">Hydrolase</keyword>
<evidence type="ECO:0000256" key="5">
    <source>
        <dbReference type="ARBA" id="ARBA00007383"/>
    </source>
</evidence>
<comment type="catalytic activity">
    <reaction evidence="1 14 15 16">
        <text>Endonucleolytic cleavage to 5'-phosphomonoester.</text>
        <dbReference type="EC" id="3.1.26.4"/>
    </reaction>
</comment>
<evidence type="ECO:0000256" key="16">
    <source>
        <dbReference type="RuleBase" id="RU003515"/>
    </source>
</evidence>
<dbReference type="RefSeq" id="WP_022637362.1">
    <property type="nucleotide sequence ID" value="NZ_ASJR01000018.1"/>
</dbReference>
<dbReference type="EMBL" id="ASJR01000018">
    <property type="protein sequence ID" value="ERP31143.1"/>
    <property type="molecule type" value="Genomic_DNA"/>
</dbReference>
<organism evidence="18 19">
    <name type="scientific">Chitinivibrio alkaliphilus ACht1</name>
    <dbReference type="NCBI Taxonomy" id="1313304"/>
    <lineage>
        <taxon>Bacteria</taxon>
        <taxon>Pseudomonadati</taxon>
        <taxon>Fibrobacterota</taxon>
        <taxon>Chitinivibrionia</taxon>
        <taxon>Chitinivibrionales</taxon>
        <taxon>Chitinivibrionaceae</taxon>
        <taxon>Chitinivibrio</taxon>
    </lineage>
</organism>
<feature type="binding site" evidence="14 15">
    <location>
        <position position="20"/>
    </location>
    <ligand>
        <name>a divalent metal cation</name>
        <dbReference type="ChEBI" id="CHEBI:60240"/>
    </ligand>
</feature>
<evidence type="ECO:0000256" key="8">
    <source>
        <dbReference type="ARBA" id="ARBA00022490"/>
    </source>
</evidence>
<evidence type="ECO:0000256" key="1">
    <source>
        <dbReference type="ARBA" id="ARBA00000077"/>
    </source>
</evidence>
<evidence type="ECO:0000313" key="18">
    <source>
        <dbReference type="EMBL" id="ERP31143.1"/>
    </source>
</evidence>
<dbReference type="NCBIfam" id="NF000595">
    <property type="entry name" value="PRK00015.1-3"/>
    <property type="match status" value="1"/>
</dbReference>
<feature type="domain" description="RNase H type-2" evidence="17">
    <location>
        <begin position="14"/>
        <end position="207"/>
    </location>
</feature>
<dbReference type="STRING" id="1313304.CALK_1941"/>
<dbReference type="GO" id="GO:0030145">
    <property type="term" value="F:manganese ion binding"/>
    <property type="evidence" value="ECO:0007669"/>
    <property type="project" value="UniProtKB-UniRule"/>
</dbReference>
<feature type="binding site" evidence="14 15">
    <location>
        <position position="112"/>
    </location>
    <ligand>
        <name>a divalent metal cation</name>
        <dbReference type="ChEBI" id="CHEBI:60240"/>
    </ligand>
</feature>
<comment type="cofactor">
    <cofactor evidence="2">
        <name>Mg(2+)</name>
        <dbReference type="ChEBI" id="CHEBI:18420"/>
    </cofactor>
</comment>
<dbReference type="eggNOG" id="COG0164">
    <property type="taxonomic scope" value="Bacteria"/>
</dbReference>